<dbReference type="STRING" id="380244.SAMN05216298_2752"/>
<dbReference type="InterPro" id="IPR058396">
    <property type="entry name" value="DUF8083"/>
</dbReference>
<proteinExistence type="predicted"/>
<dbReference type="AlphaFoldDB" id="A0A1G9HBY1"/>
<evidence type="ECO:0000313" key="3">
    <source>
        <dbReference type="EMBL" id="SDL10417.1"/>
    </source>
</evidence>
<organism evidence="3 4">
    <name type="scientific">Glycomyces sambucus</name>
    <dbReference type="NCBI Taxonomy" id="380244"/>
    <lineage>
        <taxon>Bacteria</taxon>
        <taxon>Bacillati</taxon>
        <taxon>Actinomycetota</taxon>
        <taxon>Actinomycetes</taxon>
        <taxon>Glycomycetales</taxon>
        <taxon>Glycomycetaceae</taxon>
        <taxon>Glycomyces</taxon>
    </lineage>
</organism>
<accession>A0A1G9HBY1</accession>
<sequence>MYAPNASYLRVYEPAVAFADAGYWRAYAASGRAVDPLEGPRVRREALYERIGWPWRGVPTFGREAYVIDRGEGDPLVCPWNLRYRIASAALEVRRLTPEAVAEALFPPEFLSSAAEIVALDDGGDRHDAPADAHEHVASWSVPLRWFACVRPEDRELVIQPGLSLLRYRTPIAKSRTGLAVARNLVRAEFGEGADLAEALAETGRWLDGFHRDSVVELDYGGLVSRMDPDELREEDSVDLTWQALDHLGASEPEDAQECYARLVDRWRDRRLAERLNLSRFAPVCGPAACSFACGVITRMSDPSGKSKQNRPFGLCRTSTTGRTIAEGTNQGSAAGDSQPVCGGERTMTTELNLPVESEALLTPSEVAAMFRVDPKTVTRWAKAGKISAIRTLGGHRRYRESEIRALINGDIPVQREAAD</sequence>
<evidence type="ECO:0000313" key="4">
    <source>
        <dbReference type="Proteomes" id="UP000198662"/>
    </source>
</evidence>
<feature type="domain" description="Helix-turn-helix" evidence="1">
    <location>
        <begin position="361"/>
        <end position="409"/>
    </location>
</feature>
<evidence type="ECO:0000259" key="2">
    <source>
        <dbReference type="Pfam" id="PF26312"/>
    </source>
</evidence>
<dbReference type="CDD" id="cd04762">
    <property type="entry name" value="HTH_MerR-trunc"/>
    <property type="match status" value="1"/>
</dbReference>
<reference evidence="4" key="1">
    <citation type="submission" date="2016-10" db="EMBL/GenBank/DDBJ databases">
        <authorList>
            <person name="Varghese N."/>
            <person name="Submissions S."/>
        </authorList>
    </citation>
    <scope>NUCLEOTIDE SEQUENCE [LARGE SCALE GENOMIC DNA]</scope>
    <source>
        <strain evidence="4">CGMCC 4.3147</strain>
    </source>
</reference>
<dbReference type="InterPro" id="IPR010093">
    <property type="entry name" value="SinI_DNA-bd"/>
</dbReference>
<dbReference type="Pfam" id="PF12728">
    <property type="entry name" value="HTH_17"/>
    <property type="match status" value="1"/>
</dbReference>
<dbReference type="GO" id="GO:0003677">
    <property type="term" value="F:DNA binding"/>
    <property type="evidence" value="ECO:0007669"/>
    <property type="project" value="InterPro"/>
</dbReference>
<feature type="domain" description="DUF8083" evidence="2">
    <location>
        <begin position="6"/>
        <end position="272"/>
    </location>
</feature>
<dbReference type="InterPro" id="IPR009061">
    <property type="entry name" value="DNA-bd_dom_put_sf"/>
</dbReference>
<dbReference type="InterPro" id="IPR041657">
    <property type="entry name" value="HTH_17"/>
</dbReference>
<dbReference type="Pfam" id="PF26312">
    <property type="entry name" value="DUF8083"/>
    <property type="match status" value="1"/>
</dbReference>
<dbReference type="SUPFAM" id="SSF46955">
    <property type="entry name" value="Putative DNA-binding domain"/>
    <property type="match status" value="1"/>
</dbReference>
<dbReference type="NCBIfam" id="TIGR01764">
    <property type="entry name" value="excise"/>
    <property type="match status" value="1"/>
</dbReference>
<dbReference type="InterPro" id="IPR048048">
    <property type="entry name" value="BldC-like"/>
</dbReference>
<keyword evidence="4" id="KW-1185">Reference proteome</keyword>
<dbReference type="EMBL" id="FNGF01000003">
    <property type="protein sequence ID" value="SDL10417.1"/>
    <property type="molecule type" value="Genomic_DNA"/>
</dbReference>
<dbReference type="Proteomes" id="UP000198662">
    <property type="component" value="Unassembled WGS sequence"/>
</dbReference>
<gene>
    <name evidence="3" type="ORF">SAMN05216298_2752</name>
</gene>
<evidence type="ECO:0000259" key="1">
    <source>
        <dbReference type="Pfam" id="PF12728"/>
    </source>
</evidence>
<dbReference type="Gene3D" id="1.10.1660.10">
    <property type="match status" value="1"/>
</dbReference>
<name>A0A1G9HBY1_9ACTN</name>
<dbReference type="NCBIfam" id="NF033787">
    <property type="entry name" value="HTH_BldC"/>
    <property type="match status" value="1"/>
</dbReference>
<protein>
    <submittedName>
        <fullName evidence="3">DNA binding domain-containing protein, excisionase family</fullName>
    </submittedName>
</protein>